<keyword evidence="5 12" id="KW-0235">DNA replication</keyword>
<keyword evidence="16" id="KW-1185">Reference proteome</keyword>
<dbReference type="SUPFAM" id="SSF52540">
    <property type="entry name" value="P-loop containing nucleoside triphosphate hydrolases"/>
    <property type="match status" value="1"/>
</dbReference>
<evidence type="ECO:0000256" key="1">
    <source>
        <dbReference type="ARBA" id="ARBA00004496"/>
    </source>
</evidence>
<organism evidence="15 16">
    <name type="scientific">Anaeromicrobium sediminis</name>
    <dbReference type="NCBI Taxonomy" id="1478221"/>
    <lineage>
        <taxon>Bacteria</taxon>
        <taxon>Bacillati</taxon>
        <taxon>Bacillota</taxon>
        <taxon>Clostridia</taxon>
        <taxon>Peptostreptococcales</taxon>
        <taxon>Thermotaleaceae</taxon>
        <taxon>Anaeromicrobium</taxon>
    </lineage>
</organism>
<dbReference type="NCBIfam" id="TIGR00611">
    <property type="entry name" value="recf"/>
    <property type="match status" value="1"/>
</dbReference>
<proteinExistence type="inferred from homology"/>
<reference evidence="15 16" key="1">
    <citation type="submission" date="2017-06" db="EMBL/GenBank/DDBJ databases">
        <title>Draft genome sequence of anaerobic fermentative bacterium Anaeromicrobium sediminis DY2726D isolated from West Pacific Ocean sediments.</title>
        <authorList>
            <person name="Zeng X."/>
        </authorList>
    </citation>
    <scope>NUCLEOTIDE SEQUENCE [LARGE SCALE GENOMIC DNA]</scope>
    <source>
        <strain evidence="15 16">DY2726D</strain>
    </source>
</reference>
<name>A0A267MI01_9FIRM</name>
<dbReference type="InterPro" id="IPR042174">
    <property type="entry name" value="RecF_2"/>
</dbReference>
<evidence type="ECO:0000256" key="8">
    <source>
        <dbReference type="ARBA" id="ARBA00022840"/>
    </source>
</evidence>
<dbReference type="GO" id="GO:0006260">
    <property type="term" value="P:DNA replication"/>
    <property type="evidence" value="ECO:0007669"/>
    <property type="project" value="UniProtKB-UniRule"/>
</dbReference>
<dbReference type="InterPro" id="IPR003395">
    <property type="entry name" value="RecF/RecN/SMC_N"/>
</dbReference>
<evidence type="ECO:0000313" key="15">
    <source>
        <dbReference type="EMBL" id="PAB58430.1"/>
    </source>
</evidence>
<dbReference type="Pfam" id="PF02463">
    <property type="entry name" value="SMC_N"/>
    <property type="match status" value="1"/>
</dbReference>
<accession>A0A267MI01</accession>
<keyword evidence="8 12" id="KW-0067">ATP-binding</keyword>
<evidence type="ECO:0000256" key="11">
    <source>
        <dbReference type="ARBA" id="ARBA00023236"/>
    </source>
</evidence>
<keyword evidence="9 12" id="KW-0238">DNA-binding</keyword>
<dbReference type="PROSITE" id="PS00617">
    <property type="entry name" value="RECF_1"/>
    <property type="match status" value="1"/>
</dbReference>
<evidence type="ECO:0000256" key="5">
    <source>
        <dbReference type="ARBA" id="ARBA00022705"/>
    </source>
</evidence>
<comment type="subcellular location">
    <subcellularLocation>
        <location evidence="1 12 13">Cytoplasm</location>
    </subcellularLocation>
</comment>
<evidence type="ECO:0000256" key="2">
    <source>
        <dbReference type="ARBA" id="ARBA00008016"/>
    </source>
</evidence>
<dbReference type="PANTHER" id="PTHR32182">
    <property type="entry name" value="DNA REPLICATION AND REPAIR PROTEIN RECF"/>
    <property type="match status" value="1"/>
</dbReference>
<evidence type="ECO:0000256" key="13">
    <source>
        <dbReference type="RuleBase" id="RU000578"/>
    </source>
</evidence>
<dbReference type="InterPro" id="IPR027417">
    <property type="entry name" value="P-loop_NTPase"/>
</dbReference>
<comment type="function">
    <text evidence="12 13">The RecF protein is involved in DNA metabolism; it is required for DNA replication and normal SOS inducibility. RecF binds preferentially to single-stranded, linear DNA. It also seems to bind ATP.</text>
</comment>
<dbReference type="GO" id="GO:0009432">
    <property type="term" value="P:SOS response"/>
    <property type="evidence" value="ECO:0007669"/>
    <property type="project" value="UniProtKB-UniRule"/>
</dbReference>
<evidence type="ECO:0000256" key="9">
    <source>
        <dbReference type="ARBA" id="ARBA00023125"/>
    </source>
</evidence>
<dbReference type="AlphaFoldDB" id="A0A267MI01"/>
<evidence type="ECO:0000256" key="4">
    <source>
        <dbReference type="ARBA" id="ARBA00022490"/>
    </source>
</evidence>
<comment type="similarity">
    <text evidence="2 12 13">Belongs to the RecF family.</text>
</comment>
<gene>
    <name evidence="12" type="primary">recF</name>
    <name evidence="15" type="ORF">CCE28_15070</name>
</gene>
<evidence type="ECO:0000256" key="10">
    <source>
        <dbReference type="ARBA" id="ARBA00023204"/>
    </source>
</evidence>
<evidence type="ECO:0000256" key="6">
    <source>
        <dbReference type="ARBA" id="ARBA00022741"/>
    </source>
</evidence>
<dbReference type="RefSeq" id="WP_095134560.1">
    <property type="nucleotide sequence ID" value="NZ_NIBG01000015.1"/>
</dbReference>
<dbReference type="InterPro" id="IPR018078">
    <property type="entry name" value="DNA-binding_RecF_CS"/>
</dbReference>
<dbReference type="PROSITE" id="PS00618">
    <property type="entry name" value="RECF_2"/>
    <property type="match status" value="1"/>
</dbReference>
<keyword evidence="6 12" id="KW-0547">Nucleotide-binding</keyword>
<dbReference type="GO" id="GO:0003697">
    <property type="term" value="F:single-stranded DNA binding"/>
    <property type="evidence" value="ECO:0007669"/>
    <property type="project" value="UniProtKB-UniRule"/>
</dbReference>
<dbReference type="HAMAP" id="MF_00365">
    <property type="entry name" value="RecF"/>
    <property type="match status" value="1"/>
</dbReference>
<evidence type="ECO:0000313" key="16">
    <source>
        <dbReference type="Proteomes" id="UP000216024"/>
    </source>
</evidence>
<protein>
    <recommendedName>
        <fullName evidence="3 12">DNA replication and repair protein RecF</fullName>
    </recommendedName>
</protein>
<evidence type="ECO:0000256" key="3">
    <source>
        <dbReference type="ARBA" id="ARBA00020170"/>
    </source>
</evidence>
<keyword evidence="10 12" id="KW-0234">DNA repair</keyword>
<dbReference type="GO" id="GO:0000731">
    <property type="term" value="P:DNA synthesis involved in DNA repair"/>
    <property type="evidence" value="ECO:0007669"/>
    <property type="project" value="TreeGrafter"/>
</dbReference>
<dbReference type="Proteomes" id="UP000216024">
    <property type="component" value="Unassembled WGS sequence"/>
</dbReference>
<dbReference type="InterPro" id="IPR001238">
    <property type="entry name" value="DNA-binding_RecF"/>
</dbReference>
<dbReference type="Gene3D" id="3.40.50.300">
    <property type="entry name" value="P-loop containing nucleotide triphosphate hydrolases"/>
    <property type="match status" value="1"/>
</dbReference>
<dbReference type="GO" id="GO:0006302">
    <property type="term" value="P:double-strand break repair"/>
    <property type="evidence" value="ECO:0007669"/>
    <property type="project" value="TreeGrafter"/>
</dbReference>
<dbReference type="GO" id="GO:0005737">
    <property type="term" value="C:cytoplasm"/>
    <property type="evidence" value="ECO:0007669"/>
    <property type="project" value="UniProtKB-SubCell"/>
</dbReference>
<dbReference type="CDD" id="cd03242">
    <property type="entry name" value="ABC_RecF"/>
    <property type="match status" value="1"/>
</dbReference>
<dbReference type="PANTHER" id="PTHR32182:SF0">
    <property type="entry name" value="DNA REPLICATION AND REPAIR PROTEIN RECF"/>
    <property type="match status" value="1"/>
</dbReference>
<evidence type="ECO:0000256" key="7">
    <source>
        <dbReference type="ARBA" id="ARBA00022763"/>
    </source>
</evidence>
<evidence type="ECO:0000259" key="14">
    <source>
        <dbReference type="Pfam" id="PF02463"/>
    </source>
</evidence>
<dbReference type="GO" id="GO:0005524">
    <property type="term" value="F:ATP binding"/>
    <property type="evidence" value="ECO:0007669"/>
    <property type="project" value="UniProtKB-UniRule"/>
</dbReference>
<evidence type="ECO:0000256" key="12">
    <source>
        <dbReference type="HAMAP-Rule" id="MF_00365"/>
    </source>
</evidence>
<dbReference type="Gene3D" id="1.20.1050.90">
    <property type="entry name" value="RecF/RecN/SMC, N-terminal domain"/>
    <property type="match status" value="1"/>
</dbReference>
<keyword evidence="4 12" id="KW-0963">Cytoplasm</keyword>
<keyword evidence="11 12" id="KW-0742">SOS response</keyword>
<comment type="caution">
    <text evidence="15">The sequence shown here is derived from an EMBL/GenBank/DDBJ whole genome shotgun (WGS) entry which is preliminary data.</text>
</comment>
<dbReference type="EMBL" id="NIBG01000015">
    <property type="protein sequence ID" value="PAB58430.1"/>
    <property type="molecule type" value="Genomic_DNA"/>
</dbReference>
<sequence>MYLKRLKLINFRNYKELELDLNEKLNIFVGNNAQGKTNIVEAIYMSSLGKSFRTSKDKELIMFNRNQSYIKVEGQKKYSNVEVEIKLVANKKKRIKVNKLSLSKNSEILNNIYVVIFSPEDLRLIKEGPSERRKFMDNELSQMKPYYFHNLNSYNKILIQRNHLLKNMRGKDNEFMLEVWDEKLIDVGVKIIEERARFVKRITPLSRLIHRKITNNRENLEVTYLSNIDYVEDTNKLKDMFKKQLKEALKIDIKRGTTTVGPHRDDLGVFIDKIDIRSFGSQGQQRTCALSLKLAEIELVKGETGEYPVLLLDDVMSELDINRQNFLIKALKDVQLFITTTEINNLEELNMDEAFIFHVENAQVNRSR</sequence>
<dbReference type="OrthoDB" id="9803889at2"/>
<feature type="binding site" evidence="12">
    <location>
        <begin position="30"/>
        <end position="37"/>
    </location>
    <ligand>
        <name>ATP</name>
        <dbReference type="ChEBI" id="CHEBI:30616"/>
    </ligand>
</feature>
<keyword evidence="7 12" id="KW-0227">DNA damage</keyword>
<feature type="domain" description="RecF/RecN/SMC N-terminal" evidence="14">
    <location>
        <begin position="2"/>
        <end position="350"/>
    </location>
</feature>